<dbReference type="EMBL" id="ML208495">
    <property type="protein sequence ID" value="TFK63961.1"/>
    <property type="molecule type" value="Genomic_DNA"/>
</dbReference>
<dbReference type="Proteomes" id="UP000308600">
    <property type="component" value="Unassembled WGS sequence"/>
</dbReference>
<evidence type="ECO:0000313" key="2">
    <source>
        <dbReference type="Proteomes" id="UP000308600"/>
    </source>
</evidence>
<keyword evidence="2" id="KW-1185">Reference proteome</keyword>
<evidence type="ECO:0000313" key="1">
    <source>
        <dbReference type="EMBL" id="TFK63961.1"/>
    </source>
</evidence>
<reference evidence="1 2" key="1">
    <citation type="journal article" date="2019" name="Nat. Ecol. Evol.">
        <title>Megaphylogeny resolves global patterns of mushroom evolution.</title>
        <authorList>
            <person name="Varga T."/>
            <person name="Krizsan K."/>
            <person name="Foldi C."/>
            <person name="Dima B."/>
            <person name="Sanchez-Garcia M."/>
            <person name="Sanchez-Ramirez S."/>
            <person name="Szollosi G.J."/>
            <person name="Szarkandi J.G."/>
            <person name="Papp V."/>
            <person name="Albert L."/>
            <person name="Andreopoulos W."/>
            <person name="Angelini C."/>
            <person name="Antonin V."/>
            <person name="Barry K.W."/>
            <person name="Bougher N.L."/>
            <person name="Buchanan P."/>
            <person name="Buyck B."/>
            <person name="Bense V."/>
            <person name="Catcheside P."/>
            <person name="Chovatia M."/>
            <person name="Cooper J."/>
            <person name="Damon W."/>
            <person name="Desjardin D."/>
            <person name="Finy P."/>
            <person name="Geml J."/>
            <person name="Haridas S."/>
            <person name="Hughes K."/>
            <person name="Justo A."/>
            <person name="Karasinski D."/>
            <person name="Kautmanova I."/>
            <person name="Kiss B."/>
            <person name="Kocsube S."/>
            <person name="Kotiranta H."/>
            <person name="LaButti K.M."/>
            <person name="Lechner B.E."/>
            <person name="Liimatainen K."/>
            <person name="Lipzen A."/>
            <person name="Lukacs Z."/>
            <person name="Mihaltcheva S."/>
            <person name="Morgado L.N."/>
            <person name="Niskanen T."/>
            <person name="Noordeloos M.E."/>
            <person name="Ohm R.A."/>
            <person name="Ortiz-Santana B."/>
            <person name="Ovrebo C."/>
            <person name="Racz N."/>
            <person name="Riley R."/>
            <person name="Savchenko A."/>
            <person name="Shiryaev A."/>
            <person name="Soop K."/>
            <person name="Spirin V."/>
            <person name="Szebenyi C."/>
            <person name="Tomsovsky M."/>
            <person name="Tulloss R.E."/>
            <person name="Uehling J."/>
            <person name="Grigoriev I.V."/>
            <person name="Vagvolgyi C."/>
            <person name="Papp T."/>
            <person name="Martin F.M."/>
            <person name="Miettinen O."/>
            <person name="Hibbett D.S."/>
            <person name="Nagy L.G."/>
        </authorList>
    </citation>
    <scope>NUCLEOTIDE SEQUENCE [LARGE SCALE GENOMIC DNA]</scope>
    <source>
        <strain evidence="1 2">NL-1719</strain>
    </source>
</reference>
<protein>
    <submittedName>
        <fullName evidence="1">Uncharacterized protein</fullName>
    </submittedName>
</protein>
<proteinExistence type="predicted"/>
<gene>
    <name evidence="1" type="ORF">BDN72DRAFT_775248</name>
</gene>
<sequence length="138" mass="16524">MSLLYGCMYSIRFFDLKKSYKSLQWAENAQRNQLNPFWNIWVFMAMPAIWLVWSLVAYLICLMAYIWRVEGDNLATKTPTRCILGLRIVVSCVLFLGLMYLCLIINALRQYGGVMEDKWQERMESLRFVVYMYRNHKH</sequence>
<name>A0ACD3AEI8_9AGAR</name>
<accession>A0ACD3AEI8</accession>
<organism evidence="1 2">
    <name type="scientific">Pluteus cervinus</name>
    <dbReference type="NCBI Taxonomy" id="181527"/>
    <lineage>
        <taxon>Eukaryota</taxon>
        <taxon>Fungi</taxon>
        <taxon>Dikarya</taxon>
        <taxon>Basidiomycota</taxon>
        <taxon>Agaricomycotina</taxon>
        <taxon>Agaricomycetes</taxon>
        <taxon>Agaricomycetidae</taxon>
        <taxon>Agaricales</taxon>
        <taxon>Pluteineae</taxon>
        <taxon>Pluteaceae</taxon>
        <taxon>Pluteus</taxon>
    </lineage>
</organism>